<evidence type="ECO:0000313" key="3">
    <source>
        <dbReference type="Proteomes" id="UP000030689"/>
    </source>
</evidence>
<feature type="region of interest" description="Disordered" evidence="1">
    <location>
        <begin position="1"/>
        <end position="24"/>
    </location>
</feature>
<dbReference type="KEGG" id="eus:EUTSA_v10002943mg"/>
<keyword evidence="3" id="KW-1185">Reference proteome</keyword>
<evidence type="ECO:0000313" key="2">
    <source>
        <dbReference type="EMBL" id="ESQ36987.1"/>
    </source>
</evidence>
<name>V4L3Z4_EUTSA</name>
<protein>
    <submittedName>
        <fullName evidence="2">Uncharacterized protein</fullName>
    </submittedName>
</protein>
<dbReference type="EMBL" id="KI517609">
    <property type="protein sequence ID" value="ESQ36987.1"/>
    <property type="molecule type" value="Genomic_DNA"/>
</dbReference>
<accession>V4L3Z4</accession>
<dbReference type="PANTHER" id="PTHR36342">
    <property type="entry name" value="PTB DOMAIN ENGULFMENT ADAPTER"/>
    <property type="match status" value="1"/>
</dbReference>
<dbReference type="Gramene" id="ESQ36987">
    <property type="protein sequence ID" value="ESQ36987"/>
    <property type="gene ID" value="EUTSA_v10002943mg"/>
</dbReference>
<sequence>MSTAWTASAPMPTTASTPSLRSSSPSSLSSLIASLSSTSRSFSSALGATWTLVSLASFTKCSGGSTVAGGVVMQRKLKNVPKQRCWMVGSSKVNNAIEMAIEFTNSWETDLRVGSHLVQHLTGGIQIVEQLQRSYIS</sequence>
<evidence type="ECO:0000256" key="1">
    <source>
        <dbReference type="SAM" id="MobiDB-lite"/>
    </source>
</evidence>
<dbReference type="PANTHER" id="PTHR36342:SF1">
    <property type="entry name" value="PTB DOMAIN ENGULFMENT ADAPTER"/>
    <property type="match status" value="1"/>
</dbReference>
<dbReference type="STRING" id="72664.V4L3Z4"/>
<dbReference type="AlphaFoldDB" id="V4L3Z4"/>
<organism evidence="2 3">
    <name type="scientific">Eutrema salsugineum</name>
    <name type="common">Saltwater cress</name>
    <name type="synonym">Sisymbrium salsugineum</name>
    <dbReference type="NCBI Taxonomy" id="72664"/>
    <lineage>
        <taxon>Eukaryota</taxon>
        <taxon>Viridiplantae</taxon>
        <taxon>Streptophyta</taxon>
        <taxon>Embryophyta</taxon>
        <taxon>Tracheophyta</taxon>
        <taxon>Spermatophyta</taxon>
        <taxon>Magnoliopsida</taxon>
        <taxon>eudicotyledons</taxon>
        <taxon>Gunneridae</taxon>
        <taxon>Pentapetalae</taxon>
        <taxon>rosids</taxon>
        <taxon>malvids</taxon>
        <taxon>Brassicales</taxon>
        <taxon>Brassicaceae</taxon>
        <taxon>Eutremeae</taxon>
        <taxon>Eutrema</taxon>
    </lineage>
</organism>
<reference evidence="2 3" key="1">
    <citation type="journal article" date="2013" name="Front. Plant Sci.">
        <title>The Reference Genome of the Halophytic Plant Eutrema salsugineum.</title>
        <authorList>
            <person name="Yang R."/>
            <person name="Jarvis D.E."/>
            <person name="Chen H."/>
            <person name="Beilstein M.A."/>
            <person name="Grimwood J."/>
            <person name="Jenkins J."/>
            <person name="Shu S."/>
            <person name="Prochnik S."/>
            <person name="Xin M."/>
            <person name="Ma C."/>
            <person name="Schmutz J."/>
            <person name="Wing R.A."/>
            <person name="Mitchell-Olds T."/>
            <person name="Schumaker K.S."/>
            <person name="Wang X."/>
        </authorList>
    </citation>
    <scope>NUCLEOTIDE SEQUENCE [LARGE SCALE GENOMIC DNA]</scope>
</reference>
<gene>
    <name evidence="2" type="ORF">EUTSA_v10002943mg</name>
</gene>
<dbReference type="Proteomes" id="UP000030689">
    <property type="component" value="Unassembled WGS sequence"/>
</dbReference>
<proteinExistence type="predicted"/>